<sequence length="43" mass="5236">MSTKYKIRNAKIKTTLTRNKQNDTIKLEMKKVNMIDEKIYQIY</sequence>
<dbReference type="STRING" id="608506.COB47_0650"/>
<reference evidence="1 2" key="1">
    <citation type="journal article" date="2010" name="J. Bacteriol.">
        <title>Complete genome sequence of the cellulolytic thermophile Caldicellulosiruptor obsidiansis OB47T.</title>
        <authorList>
            <person name="Elkins J.G."/>
            <person name="Lochner A."/>
            <person name="Hamilton-Brehm S.D."/>
            <person name="Davenport K.W."/>
            <person name="Podar M."/>
            <person name="Brown S.D."/>
            <person name="Land M.L."/>
            <person name="Hauser L.J."/>
            <person name="Klingeman D.M."/>
            <person name="Raman B."/>
            <person name="Goodwin L.A."/>
            <person name="Tapia R."/>
            <person name="Meincke L.J."/>
            <person name="Detter J.C."/>
            <person name="Bruce D.C."/>
            <person name="Han C.S."/>
            <person name="Palumbo A.V."/>
            <person name="Cottingham R.W."/>
            <person name="Keller M."/>
            <person name="Graham D.E."/>
        </authorList>
    </citation>
    <scope>NUCLEOTIDE SEQUENCE [LARGE SCALE GENOMIC DNA]</scope>
    <source>
        <strain evidence="2">ATCC BAA-2073 / strain OB47</strain>
    </source>
</reference>
<dbReference type="AlphaFoldDB" id="D9TIY3"/>
<organism evidence="1 2">
    <name type="scientific">Caldicellulosiruptor obsidiansis (strain ATCC BAA-2073 / JCM 16842 / OB47)</name>
    <dbReference type="NCBI Taxonomy" id="608506"/>
    <lineage>
        <taxon>Bacteria</taxon>
        <taxon>Bacillati</taxon>
        <taxon>Bacillota</taxon>
        <taxon>Bacillota incertae sedis</taxon>
        <taxon>Caldicellulosiruptorales</taxon>
        <taxon>Caldicellulosiruptoraceae</taxon>
        <taxon>Caldicellulosiruptor</taxon>
    </lineage>
</organism>
<proteinExistence type="predicted"/>
<dbReference type="EMBL" id="CP002164">
    <property type="protein sequence ID" value="ADL41965.1"/>
    <property type="molecule type" value="Genomic_DNA"/>
</dbReference>
<accession>D9TIY3</accession>
<evidence type="ECO:0000313" key="2">
    <source>
        <dbReference type="Proteomes" id="UP000000347"/>
    </source>
</evidence>
<dbReference type="HOGENOM" id="CLU_3230945_0_0_9"/>
<protein>
    <submittedName>
        <fullName evidence="1">Resolvase domain protein</fullName>
    </submittedName>
</protein>
<keyword evidence="2" id="KW-1185">Reference proteome</keyword>
<dbReference type="KEGG" id="cob:COB47_0650"/>
<dbReference type="Proteomes" id="UP000000347">
    <property type="component" value="Chromosome"/>
</dbReference>
<gene>
    <name evidence="1" type="ordered locus">COB47_0650</name>
</gene>
<name>D9TIY3_CALOO</name>
<evidence type="ECO:0000313" key="1">
    <source>
        <dbReference type="EMBL" id="ADL41965.1"/>
    </source>
</evidence>